<proteinExistence type="predicted"/>
<dbReference type="Gene3D" id="3.40.50.300">
    <property type="entry name" value="P-loop containing nucleotide triphosphate hydrolases"/>
    <property type="match status" value="1"/>
</dbReference>
<comment type="caution">
    <text evidence="1">The sequence shown here is derived from an EMBL/GenBank/DDBJ whole genome shotgun (WGS) entry which is preliminary data.</text>
</comment>
<accession>A0A422QMM8</accession>
<evidence type="ECO:0000313" key="1">
    <source>
        <dbReference type="EMBL" id="RNF31247.1"/>
    </source>
</evidence>
<sequence>MTSSIAVQERKFHFISGLPRSGSTLLSGILLQNPRFHAGMSSPVASLCNAVLGQVSASSEFASVVSRDKRRALLRGLFDSYYQDAGREVVFDTSRSWCARMPLVRDLFPEAKVIACVRSVAWIMDSFERLYRANPYEHTRLFGSAGARGTVTSRLEGLGQHDGTVGHPWAALREAFYGEHASSLLLVDYELLARAPAKVMPLIYDFLGEPHFEHDFDNVDYDAEEFDTRLGAPGLHKVRARVEYKPRQTIIPPDLFDRFNKMSFWTDTAGSAANVIAPQSAQQGKQA</sequence>
<dbReference type="SUPFAM" id="SSF52540">
    <property type="entry name" value="P-loop containing nucleoside triphosphate hydrolases"/>
    <property type="match status" value="1"/>
</dbReference>
<dbReference type="GO" id="GO:0016740">
    <property type="term" value="F:transferase activity"/>
    <property type="evidence" value="ECO:0007669"/>
    <property type="project" value="UniProtKB-KW"/>
</dbReference>
<dbReference type="RefSeq" id="WP_123069040.1">
    <property type="nucleotide sequence ID" value="NZ_JSAB01000068.1"/>
</dbReference>
<organism evidence="1 2">
    <name type="scientific">Massilia aurea</name>
    <dbReference type="NCBI Taxonomy" id="373040"/>
    <lineage>
        <taxon>Bacteria</taxon>
        <taxon>Pseudomonadati</taxon>
        <taxon>Pseudomonadota</taxon>
        <taxon>Betaproteobacteria</taxon>
        <taxon>Burkholderiales</taxon>
        <taxon>Oxalobacteraceae</taxon>
        <taxon>Telluria group</taxon>
        <taxon>Massilia</taxon>
    </lineage>
</organism>
<keyword evidence="2" id="KW-1185">Reference proteome</keyword>
<dbReference type="Proteomes" id="UP000283254">
    <property type="component" value="Unassembled WGS sequence"/>
</dbReference>
<dbReference type="OrthoDB" id="9766687at2"/>
<dbReference type="EMBL" id="JSAB01000068">
    <property type="protein sequence ID" value="RNF31247.1"/>
    <property type="molecule type" value="Genomic_DNA"/>
</dbReference>
<dbReference type="InterPro" id="IPR027417">
    <property type="entry name" value="P-loop_NTPase"/>
</dbReference>
<protein>
    <submittedName>
        <fullName evidence="1">Sulfotransferase</fullName>
    </submittedName>
</protein>
<reference evidence="1" key="1">
    <citation type="submission" date="2014-10" db="EMBL/GenBank/DDBJ databases">
        <title>Massilia sp. genome.</title>
        <authorList>
            <person name="Xu B."/>
            <person name="Dai L."/>
            <person name="Huang Z."/>
        </authorList>
    </citation>
    <scope>NUCLEOTIDE SEQUENCE [LARGE SCALE GENOMIC DNA]</scope>
    <source>
        <strain evidence="1">CFS-1</strain>
    </source>
</reference>
<gene>
    <name evidence="1" type="ORF">NM04_08150</name>
</gene>
<dbReference type="Pfam" id="PF13469">
    <property type="entry name" value="Sulfotransfer_3"/>
    <property type="match status" value="1"/>
</dbReference>
<dbReference type="AlphaFoldDB" id="A0A422QMM8"/>
<evidence type="ECO:0000313" key="2">
    <source>
        <dbReference type="Proteomes" id="UP000283254"/>
    </source>
</evidence>
<name>A0A422QMM8_9BURK</name>